<keyword evidence="3" id="KW-1185">Reference proteome</keyword>
<dbReference type="Proteomes" id="UP000271974">
    <property type="component" value="Unassembled WGS sequence"/>
</dbReference>
<dbReference type="AlphaFoldDB" id="A0A433UBA8"/>
<dbReference type="OrthoDB" id="10037294at2759"/>
<organism evidence="2 3">
    <name type="scientific">Elysia chlorotica</name>
    <name type="common">Eastern emerald elysia</name>
    <name type="synonym">Sea slug</name>
    <dbReference type="NCBI Taxonomy" id="188477"/>
    <lineage>
        <taxon>Eukaryota</taxon>
        <taxon>Metazoa</taxon>
        <taxon>Spiralia</taxon>
        <taxon>Lophotrochozoa</taxon>
        <taxon>Mollusca</taxon>
        <taxon>Gastropoda</taxon>
        <taxon>Heterobranchia</taxon>
        <taxon>Euthyneura</taxon>
        <taxon>Panpulmonata</taxon>
        <taxon>Sacoglossa</taxon>
        <taxon>Placobranchoidea</taxon>
        <taxon>Plakobranchidae</taxon>
        <taxon>Elysia</taxon>
    </lineage>
</organism>
<reference evidence="2 3" key="1">
    <citation type="submission" date="2019-01" db="EMBL/GenBank/DDBJ databases">
        <title>A draft genome assembly of the solar-powered sea slug Elysia chlorotica.</title>
        <authorList>
            <person name="Cai H."/>
            <person name="Li Q."/>
            <person name="Fang X."/>
            <person name="Li J."/>
            <person name="Curtis N.E."/>
            <person name="Altenburger A."/>
            <person name="Shibata T."/>
            <person name="Feng M."/>
            <person name="Maeda T."/>
            <person name="Schwartz J.A."/>
            <person name="Shigenobu S."/>
            <person name="Lundholm N."/>
            <person name="Nishiyama T."/>
            <person name="Yang H."/>
            <person name="Hasebe M."/>
            <person name="Li S."/>
            <person name="Pierce S.K."/>
            <person name="Wang J."/>
        </authorList>
    </citation>
    <scope>NUCLEOTIDE SEQUENCE [LARGE SCALE GENOMIC DNA]</scope>
    <source>
        <strain evidence="2">EC2010</strain>
        <tissue evidence="2">Whole organism of an adult</tissue>
    </source>
</reference>
<sequence>DLGLPPVSDGDSQVPSQPDNCASNCLFPPCLYSICAAQPKAVCRNDYCGGCNARFFLGSRDVTSTCQDQIPSTGRARLFGGAKGSQRPTTATRWPPQKRTSRFLSPWFSLFDAMFQ</sequence>
<protein>
    <submittedName>
        <fullName evidence="2">Uncharacterized protein</fullName>
    </submittedName>
</protein>
<evidence type="ECO:0000256" key="1">
    <source>
        <dbReference type="SAM" id="MobiDB-lite"/>
    </source>
</evidence>
<comment type="caution">
    <text evidence="2">The sequence shown here is derived from an EMBL/GenBank/DDBJ whole genome shotgun (WGS) entry which is preliminary data.</text>
</comment>
<name>A0A433UBA8_ELYCH</name>
<proteinExistence type="predicted"/>
<dbReference type="EMBL" id="RQTK01000018">
    <property type="protein sequence ID" value="RUS91088.1"/>
    <property type="molecule type" value="Genomic_DNA"/>
</dbReference>
<accession>A0A433UBA8</accession>
<feature type="non-terminal residue" evidence="2">
    <location>
        <position position="1"/>
    </location>
</feature>
<gene>
    <name evidence="2" type="ORF">EGW08_001113</name>
</gene>
<feature type="region of interest" description="Disordered" evidence="1">
    <location>
        <begin position="77"/>
        <end position="97"/>
    </location>
</feature>
<evidence type="ECO:0000313" key="3">
    <source>
        <dbReference type="Proteomes" id="UP000271974"/>
    </source>
</evidence>
<evidence type="ECO:0000313" key="2">
    <source>
        <dbReference type="EMBL" id="RUS91088.1"/>
    </source>
</evidence>